<dbReference type="FunFam" id="1.10.8.60:FF:000014">
    <property type="entry name" value="DNA-binding transcriptional regulator NtrC"/>
    <property type="match status" value="1"/>
</dbReference>
<evidence type="ECO:0000313" key="9">
    <source>
        <dbReference type="Proteomes" id="UP001431776"/>
    </source>
</evidence>
<dbReference type="Gene3D" id="1.10.10.60">
    <property type="entry name" value="Homeodomain-like"/>
    <property type="match status" value="1"/>
</dbReference>
<evidence type="ECO:0000256" key="6">
    <source>
        <dbReference type="ARBA" id="ARBA00023163"/>
    </source>
</evidence>
<dbReference type="InterPro" id="IPR009057">
    <property type="entry name" value="Homeodomain-like_sf"/>
</dbReference>
<dbReference type="Gene3D" id="1.10.8.60">
    <property type="match status" value="1"/>
</dbReference>
<dbReference type="PRINTS" id="PR01590">
    <property type="entry name" value="HTHFIS"/>
</dbReference>
<keyword evidence="5" id="KW-0010">Activator</keyword>
<evidence type="ECO:0000313" key="8">
    <source>
        <dbReference type="EMBL" id="MDI6451423.1"/>
    </source>
</evidence>
<keyword evidence="9" id="KW-1185">Reference proteome</keyword>
<comment type="caution">
    <text evidence="8">The sequence shown here is derived from an EMBL/GenBank/DDBJ whole genome shotgun (WGS) entry which is preliminary data.</text>
</comment>
<dbReference type="PROSITE" id="PS50045">
    <property type="entry name" value="SIGMA54_INTERACT_4"/>
    <property type="match status" value="1"/>
</dbReference>
<dbReference type="GO" id="GO:0043565">
    <property type="term" value="F:sequence-specific DNA binding"/>
    <property type="evidence" value="ECO:0007669"/>
    <property type="project" value="InterPro"/>
</dbReference>
<dbReference type="AlphaFoldDB" id="A0AAW6U8P6"/>
<accession>A0AAW6U8P6</accession>
<dbReference type="InterPro" id="IPR027417">
    <property type="entry name" value="P-loop_NTPase"/>
</dbReference>
<sequence length="215" mass="25129">MKLLRVLQEREFQRVGSNRTIPADIRILAATNRDLEAAMADGQFRQDLFYRINVFAIHVPPLRERRDDIMPLADHFVARYAQKLAKEIRRITTSAINMMYAYHWPGNVRELENCIEHAVLMSRDQVIHAYDLPPTLQMPDTMDTNSSQTLRSRVNLLERDMIVDALKRSQGSVSHAAAELGITDRMIRYKIKKLGIDYRRLFPKRVLRARTKKNR</sequence>
<keyword evidence="1" id="KW-0547">Nucleotide-binding</keyword>
<dbReference type="Proteomes" id="UP001431776">
    <property type="component" value="Unassembled WGS sequence"/>
</dbReference>
<name>A0AAW6U8P6_9BACT</name>
<dbReference type="GO" id="GO:0005524">
    <property type="term" value="F:ATP binding"/>
    <property type="evidence" value="ECO:0007669"/>
    <property type="project" value="UniProtKB-KW"/>
</dbReference>
<keyword evidence="2" id="KW-0067">ATP-binding</keyword>
<feature type="domain" description="Sigma-54 factor interaction" evidence="7">
    <location>
        <begin position="1"/>
        <end position="120"/>
    </location>
</feature>
<dbReference type="PROSITE" id="PS00688">
    <property type="entry name" value="SIGMA54_INTERACT_3"/>
    <property type="match status" value="1"/>
</dbReference>
<gene>
    <name evidence="8" type="ORF">QJ522_20340</name>
</gene>
<protein>
    <submittedName>
        <fullName evidence="8">Sigma 54-interacting transcriptional regulator</fullName>
    </submittedName>
</protein>
<dbReference type="SUPFAM" id="SSF52540">
    <property type="entry name" value="P-loop containing nucleoside triphosphate hydrolases"/>
    <property type="match status" value="1"/>
</dbReference>
<dbReference type="EMBL" id="JASCXX010000035">
    <property type="protein sequence ID" value="MDI6451423.1"/>
    <property type="molecule type" value="Genomic_DNA"/>
</dbReference>
<evidence type="ECO:0000256" key="5">
    <source>
        <dbReference type="ARBA" id="ARBA00023159"/>
    </source>
</evidence>
<dbReference type="Pfam" id="PF00158">
    <property type="entry name" value="Sigma54_activat"/>
    <property type="match status" value="1"/>
</dbReference>
<evidence type="ECO:0000256" key="4">
    <source>
        <dbReference type="ARBA" id="ARBA00023125"/>
    </source>
</evidence>
<dbReference type="Pfam" id="PF02954">
    <property type="entry name" value="HTH_8"/>
    <property type="match status" value="1"/>
</dbReference>
<dbReference type="InterPro" id="IPR002078">
    <property type="entry name" value="Sigma_54_int"/>
</dbReference>
<evidence type="ECO:0000259" key="7">
    <source>
        <dbReference type="PROSITE" id="PS50045"/>
    </source>
</evidence>
<dbReference type="RefSeq" id="WP_349246830.1">
    <property type="nucleotide sequence ID" value="NZ_JASCXX010000035.1"/>
</dbReference>
<keyword evidence="3" id="KW-0805">Transcription regulation</keyword>
<keyword evidence="6" id="KW-0804">Transcription</keyword>
<dbReference type="InterPro" id="IPR058031">
    <property type="entry name" value="AAA_lid_NorR"/>
</dbReference>
<dbReference type="GO" id="GO:0006355">
    <property type="term" value="P:regulation of DNA-templated transcription"/>
    <property type="evidence" value="ECO:0007669"/>
    <property type="project" value="InterPro"/>
</dbReference>
<dbReference type="InterPro" id="IPR002197">
    <property type="entry name" value="HTH_Fis"/>
</dbReference>
<dbReference type="PANTHER" id="PTHR32071:SF21">
    <property type="entry name" value="TRANSCRIPTIONAL REGULATORY PROTEIN FLGR"/>
    <property type="match status" value="1"/>
</dbReference>
<evidence type="ECO:0000256" key="1">
    <source>
        <dbReference type="ARBA" id="ARBA00022741"/>
    </source>
</evidence>
<proteinExistence type="predicted"/>
<dbReference type="Pfam" id="PF25601">
    <property type="entry name" value="AAA_lid_14"/>
    <property type="match status" value="1"/>
</dbReference>
<dbReference type="Gene3D" id="3.40.50.300">
    <property type="entry name" value="P-loop containing nucleotide triphosphate hydrolases"/>
    <property type="match status" value="1"/>
</dbReference>
<evidence type="ECO:0000256" key="3">
    <source>
        <dbReference type="ARBA" id="ARBA00023015"/>
    </source>
</evidence>
<organism evidence="8 9">
    <name type="scientific">Anaerobaca lacustris</name>
    <dbReference type="NCBI Taxonomy" id="3044600"/>
    <lineage>
        <taxon>Bacteria</taxon>
        <taxon>Pseudomonadati</taxon>
        <taxon>Planctomycetota</taxon>
        <taxon>Phycisphaerae</taxon>
        <taxon>Sedimentisphaerales</taxon>
        <taxon>Anaerobacaceae</taxon>
        <taxon>Anaerobaca</taxon>
    </lineage>
</organism>
<dbReference type="SUPFAM" id="SSF46689">
    <property type="entry name" value="Homeodomain-like"/>
    <property type="match status" value="1"/>
</dbReference>
<keyword evidence="4" id="KW-0238">DNA-binding</keyword>
<dbReference type="InterPro" id="IPR025944">
    <property type="entry name" value="Sigma_54_int_dom_CS"/>
</dbReference>
<evidence type="ECO:0000256" key="2">
    <source>
        <dbReference type="ARBA" id="ARBA00022840"/>
    </source>
</evidence>
<dbReference type="PANTHER" id="PTHR32071">
    <property type="entry name" value="TRANSCRIPTIONAL REGULATORY PROTEIN"/>
    <property type="match status" value="1"/>
</dbReference>
<reference evidence="8" key="1">
    <citation type="submission" date="2023-05" db="EMBL/GenBank/DDBJ databases">
        <title>Anaerotaeda fermentans gen. nov., sp. nov., a novel anaerobic planctomycete of the new family within the order Sedimentisphaerales isolated from Taman Peninsula, Russia.</title>
        <authorList>
            <person name="Khomyakova M.A."/>
            <person name="Merkel A.Y."/>
            <person name="Slobodkin A.I."/>
        </authorList>
    </citation>
    <scope>NUCLEOTIDE SEQUENCE</scope>
    <source>
        <strain evidence="8">M17dextr</strain>
    </source>
</reference>